<dbReference type="PROSITE" id="PS00599">
    <property type="entry name" value="AA_TRANSFER_CLASS_2"/>
    <property type="match status" value="1"/>
</dbReference>
<reference evidence="8 9" key="1">
    <citation type="submission" date="2019-02" db="EMBL/GenBank/DDBJ databases">
        <authorList>
            <person name="Goldberg S.R."/>
            <person name="Haltli B.A."/>
            <person name="Correa H."/>
            <person name="Russell K.G."/>
        </authorList>
    </citation>
    <scope>NUCLEOTIDE SEQUENCE [LARGE SCALE GENOMIC DNA]</scope>
    <source>
        <strain evidence="8 9">JCM 16186</strain>
    </source>
</reference>
<comment type="similarity">
    <text evidence="3">Belongs to the class-II pyridoxal-phosphate-dependent aminotransferase family. BioF subfamily.</text>
</comment>
<evidence type="ECO:0000313" key="8">
    <source>
        <dbReference type="EMBL" id="MTI25342.1"/>
    </source>
</evidence>
<name>A0ABW9RMK2_9BACT</name>
<comment type="caution">
    <text evidence="8">The sequence shown here is derived from an EMBL/GenBank/DDBJ whole genome shotgun (WGS) entry which is preliminary data.</text>
</comment>
<dbReference type="PANTHER" id="PTHR13693">
    <property type="entry name" value="CLASS II AMINOTRANSFERASE/8-AMINO-7-OXONONANOATE SYNTHASE"/>
    <property type="match status" value="1"/>
</dbReference>
<feature type="domain" description="Aminotransferase class I/classII large" evidence="7">
    <location>
        <begin position="28"/>
        <end position="357"/>
    </location>
</feature>
<evidence type="ECO:0000259" key="7">
    <source>
        <dbReference type="Pfam" id="PF00155"/>
    </source>
</evidence>
<protein>
    <submittedName>
        <fullName evidence="8">8-amino-7-oxononanoate synthase</fullName>
    </submittedName>
</protein>
<evidence type="ECO:0000313" key="9">
    <source>
        <dbReference type="Proteomes" id="UP000798808"/>
    </source>
</evidence>
<accession>A0ABW9RMK2</accession>
<dbReference type="Gene3D" id="3.90.1150.10">
    <property type="entry name" value="Aspartate Aminotransferase, domain 1"/>
    <property type="match status" value="1"/>
</dbReference>
<organism evidence="8 9">
    <name type="scientific">Fulvivirga kasyanovii</name>
    <dbReference type="NCBI Taxonomy" id="396812"/>
    <lineage>
        <taxon>Bacteria</taxon>
        <taxon>Pseudomonadati</taxon>
        <taxon>Bacteroidota</taxon>
        <taxon>Cytophagia</taxon>
        <taxon>Cytophagales</taxon>
        <taxon>Fulvivirgaceae</taxon>
        <taxon>Fulvivirga</taxon>
    </lineage>
</organism>
<evidence type="ECO:0000256" key="1">
    <source>
        <dbReference type="ARBA" id="ARBA00001933"/>
    </source>
</evidence>
<dbReference type="InterPro" id="IPR015421">
    <property type="entry name" value="PyrdxlP-dep_Trfase_major"/>
</dbReference>
<evidence type="ECO:0000256" key="6">
    <source>
        <dbReference type="RuleBase" id="RU003693"/>
    </source>
</evidence>
<dbReference type="Gene3D" id="3.40.640.10">
    <property type="entry name" value="Type I PLP-dependent aspartate aminotransferase-like (Major domain)"/>
    <property type="match status" value="1"/>
</dbReference>
<dbReference type="InterPro" id="IPR001917">
    <property type="entry name" value="Aminotrans_II_pyridoxalP_BS"/>
</dbReference>
<evidence type="ECO:0000256" key="3">
    <source>
        <dbReference type="ARBA" id="ARBA00010008"/>
    </source>
</evidence>
<dbReference type="Proteomes" id="UP000798808">
    <property type="component" value="Unassembled WGS sequence"/>
</dbReference>
<keyword evidence="9" id="KW-1185">Reference proteome</keyword>
<sequence>MNLENKLIKQLEAREQNLSYRKLSSPGKLIDFISNDYLGLARSKELASLINSHHQSVLQNGSTGSRLLSGNSVLAESTETQLSKVFASERALIFNSGYTANMAVLSSIPQRGDTIVYDELAHASIKDGARLSVAKRLSFKHNNLQDLEFKVRSAAGNIFIVVESVYSMDGDFCPLRELVNLAKKYSAYIILDEAHTTGLIGSKGCGLAVELGLEKDILIRIHTFGKAMGIHGAAVACDSYLTEYLINFSRPFIYTTALSPHSILSISSAFTHLEKNAFLQKEINDRINLFNKLFAQQIGNQLIRPAYDHPIQAIIIPGNDRVKAAAVHLQSSGYDVRPILSPTVKLGEERLRICLHTFNSDDDISGLIHSLAALI</sequence>
<dbReference type="Pfam" id="PF00155">
    <property type="entry name" value="Aminotran_1_2"/>
    <property type="match status" value="1"/>
</dbReference>
<dbReference type="InterPro" id="IPR015424">
    <property type="entry name" value="PyrdxlP-dep_Trfase"/>
</dbReference>
<dbReference type="InterPro" id="IPR015422">
    <property type="entry name" value="PyrdxlP-dep_Trfase_small"/>
</dbReference>
<dbReference type="SUPFAM" id="SSF53383">
    <property type="entry name" value="PLP-dependent transferases"/>
    <property type="match status" value="1"/>
</dbReference>
<keyword evidence="5 6" id="KW-0663">Pyridoxal phosphate</keyword>
<dbReference type="InterPro" id="IPR004839">
    <property type="entry name" value="Aminotransferase_I/II_large"/>
</dbReference>
<proteinExistence type="inferred from homology"/>
<gene>
    <name evidence="8" type="ORF">E1163_10350</name>
</gene>
<evidence type="ECO:0000256" key="2">
    <source>
        <dbReference type="ARBA" id="ARBA00005189"/>
    </source>
</evidence>
<dbReference type="EMBL" id="SMLW01000506">
    <property type="protein sequence ID" value="MTI25342.1"/>
    <property type="molecule type" value="Genomic_DNA"/>
</dbReference>
<comment type="pathway">
    <text evidence="2">Lipid metabolism.</text>
</comment>
<dbReference type="RefSeq" id="WP_155171374.1">
    <property type="nucleotide sequence ID" value="NZ_BAAAFL010000009.1"/>
</dbReference>
<keyword evidence="4" id="KW-0808">Transferase</keyword>
<evidence type="ECO:0000256" key="5">
    <source>
        <dbReference type="ARBA" id="ARBA00022898"/>
    </source>
</evidence>
<evidence type="ECO:0000256" key="4">
    <source>
        <dbReference type="ARBA" id="ARBA00022679"/>
    </source>
</evidence>
<dbReference type="PANTHER" id="PTHR13693:SF77">
    <property type="entry name" value="8-AMINO-7-OXONONANOATE SYNTHASE"/>
    <property type="match status" value="1"/>
</dbReference>
<comment type="cofactor">
    <cofactor evidence="1 6">
        <name>pyridoxal 5'-phosphate</name>
        <dbReference type="ChEBI" id="CHEBI:597326"/>
    </cofactor>
</comment>
<dbReference type="InterPro" id="IPR050087">
    <property type="entry name" value="AON_synthase_class-II"/>
</dbReference>